<evidence type="ECO:0000256" key="2">
    <source>
        <dbReference type="ARBA" id="ARBA00010940"/>
    </source>
</evidence>
<comment type="similarity">
    <text evidence="2 7">Belongs to the E2F/DP family.</text>
</comment>
<evidence type="ECO:0000256" key="3">
    <source>
        <dbReference type="ARBA" id="ARBA00023015"/>
    </source>
</evidence>
<name>A0A1W0E7K4_9MICR</name>
<evidence type="ECO:0000256" key="4">
    <source>
        <dbReference type="ARBA" id="ARBA00023125"/>
    </source>
</evidence>
<dbReference type="AlphaFoldDB" id="A0A1W0E7K4"/>
<dbReference type="PANTHER" id="PTHR12081:SF18">
    <property type="entry name" value="TRANSCRIPTION FACTOR E2F2-RELATED"/>
    <property type="match status" value="1"/>
</dbReference>
<dbReference type="FunFam" id="1.10.10.10:FF:000458">
    <property type="entry name" value="E2F-like (Mammalian transcription factor)"/>
    <property type="match status" value="1"/>
</dbReference>
<dbReference type="GO" id="GO:0000981">
    <property type="term" value="F:DNA-binding transcription factor activity, RNA polymerase II-specific"/>
    <property type="evidence" value="ECO:0007669"/>
    <property type="project" value="TreeGrafter"/>
</dbReference>
<keyword evidence="5 7" id="KW-0804">Transcription</keyword>
<evidence type="ECO:0000259" key="8">
    <source>
        <dbReference type="SMART" id="SM01372"/>
    </source>
</evidence>
<dbReference type="VEuPathDB" id="MicrosporidiaDB:EHP00_607"/>
<evidence type="ECO:0000313" key="10">
    <source>
        <dbReference type="Proteomes" id="UP000192758"/>
    </source>
</evidence>
<dbReference type="PANTHER" id="PTHR12081">
    <property type="entry name" value="TRANSCRIPTION FACTOR E2F"/>
    <property type="match status" value="1"/>
</dbReference>
<comment type="caution">
    <text evidence="9">The sequence shown here is derived from an EMBL/GenBank/DDBJ whole genome shotgun (WGS) entry which is preliminary data.</text>
</comment>
<keyword evidence="3 7" id="KW-0805">Transcription regulation</keyword>
<gene>
    <name evidence="9" type="primary">E2F6</name>
    <name evidence="9" type="ORF">EHP00_607</name>
</gene>
<keyword evidence="10" id="KW-1185">Reference proteome</keyword>
<dbReference type="Proteomes" id="UP000192758">
    <property type="component" value="Unassembled WGS sequence"/>
</dbReference>
<dbReference type="Gene3D" id="6.10.250.540">
    <property type="match status" value="1"/>
</dbReference>
<dbReference type="Pfam" id="PF02319">
    <property type="entry name" value="WHD_E2F_TDP"/>
    <property type="match status" value="1"/>
</dbReference>
<dbReference type="InterPro" id="IPR036388">
    <property type="entry name" value="WH-like_DNA-bd_sf"/>
</dbReference>
<reference evidence="9 10" key="1">
    <citation type="journal article" date="2017" name="Environ. Microbiol.">
        <title>Decay of the glycolytic pathway and adaptation to intranuclear parasitism within Enterocytozoonidae microsporidia.</title>
        <authorList>
            <person name="Wiredu Boakye D."/>
            <person name="Jaroenlak P."/>
            <person name="Prachumwat A."/>
            <person name="Williams T.A."/>
            <person name="Bateman K.S."/>
            <person name="Itsathitphaisarn O."/>
            <person name="Sritunyalucksana K."/>
            <person name="Paszkiewicz K.H."/>
            <person name="Moore K.A."/>
            <person name="Stentiford G.D."/>
            <person name="Williams B.A."/>
        </authorList>
    </citation>
    <scope>NUCLEOTIDE SEQUENCE [LARGE SCALE GENOMIC DNA]</scope>
    <source>
        <strain evidence="9 10">TH1</strain>
    </source>
</reference>
<protein>
    <submittedName>
        <fullName evidence="9">E2F6</fullName>
    </submittedName>
</protein>
<dbReference type="SMART" id="SM01372">
    <property type="entry name" value="E2F_TDP"/>
    <property type="match status" value="1"/>
</dbReference>
<dbReference type="InterPro" id="IPR037241">
    <property type="entry name" value="E2F-DP_heterodim"/>
</dbReference>
<evidence type="ECO:0000256" key="5">
    <source>
        <dbReference type="ARBA" id="ARBA00023163"/>
    </source>
</evidence>
<dbReference type="InterPro" id="IPR003316">
    <property type="entry name" value="E2F_WHTH_DNA-bd_dom"/>
</dbReference>
<dbReference type="GO" id="GO:0090575">
    <property type="term" value="C:RNA polymerase II transcription regulator complex"/>
    <property type="evidence" value="ECO:0007669"/>
    <property type="project" value="TreeGrafter"/>
</dbReference>
<dbReference type="InterPro" id="IPR036390">
    <property type="entry name" value="WH_DNA-bd_sf"/>
</dbReference>
<dbReference type="SUPFAM" id="SSF46785">
    <property type="entry name" value="Winged helix' DNA-binding domain"/>
    <property type="match status" value="1"/>
</dbReference>
<evidence type="ECO:0000313" key="9">
    <source>
        <dbReference type="EMBL" id="OQS55247.1"/>
    </source>
</evidence>
<dbReference type="Gene3D" id="1.10.10.10">
    <property type="entry name" value="Winged helix-like DNA-binding domain superfamily/Winged helix DNA-binding domain"/>
    <property type="match status" value="1"/>
</dbReference>
<keyword evidence="4 7" id="KW-0238">DNA-binding</keyword>
<dbReference type="InterPro" id="IPR032198">
    <property type="entry name" value="E2F_CC-MB"/>
</dbReference>
<keyword evidence="6 7" id="KW-0539">Nucleus</keyword>
<feature type="domain" description="E2F/DP family winged-helix DNA-binding" evidence="8">
    <location>
        <begin position="10"/>
        <end position="75"/>
    </location>
</feature>
<accession>A0A1W0E7K4</accession>
<evidence type="ECO:0000256" key="6">
    <source>
        <dbReference type="ARBA" id="ARBA00023242"/>
    </source>
</evidence>
<organism evidence="9 10">
    <name type="scientific">Ecytonucleospora hepatopenaei</name>
    <dbReference type="NCBI Taxonomy" id="646526"/>
    <lineage>
        <taxon>Eukaryota</taxon>
        <taxon>Fungi</taxon>
        <taxon>Fungi incertae sedis</taxon>
        <taxon>Microsporidia</taxon>
        <taxon>Enterocytozoonidae</taxon>
        <taxon>Ecytonucleospora</taxon>
    </lineage>
</organism>
<dbReference type="SUPFAM" id="SSF144074">
    <property type="entry name" value="E2F-DP heterodimerization region"/>
    <property type="match status" value="1"/>
</dbReference>
<dbReference type="GO" id="GO:0046983">
    <property type="term" value="F:protein dimerization activity"/>
    <property type="evidence" value="ECO:0007669"/>
    <property type="project" value="InterPro"/>
</dbReference>
<evidence type="ECO:0000256" key="7">
    <source>
        <dbReference type="RuleBase" id="RU003796"/>
    </source>
</evidence>
<comment type="subcellular location">
    <subcellularLocation>
        <location evidence="1 7">Nucleus</location>
    </subcellularLocation>
</comment>
<dbReference type="Pfam" id="PF16421">
    <property type="entry name" value="E2F_CC-MB"/>
    <property type="match status" value="1"/>
</dbReference>
<dbReference type="GO" id="GO:0000978">
    <property type="term" value="F:RNA polymerase II cis-regulatory region sequence-specific DNA binding"/>
    <property type="evidence" value="ECO:0007669"/>
    <property type="project" value="InterPro"/>
</dbReference>
<dbReference type="STRING" id="646526.A0A1W0E7K4"/>
<proteinExistence type="inferred from homology"/>
<dbReference type="OrthoDB" id="1743261at2759"/>
<dbReference type="InterPro" id="IPR015633">
    <property type="entry name" value="E2F"/>
</dbReference>
<dbReference type="EMBL" id="MNPJ01000012">
    <property type="protein sequence ID" value="OQS55247.1"/>
    <property type="molecule type" value="Genomic_DNA"/>
</dbReference>
<evidence type="ECO:0000256" key="1">
    <source>
        <dbReference type="ARBA" id="ARBA00004123"/>
    </source>
</evidence>
<sequence>MKEGPTSSKRDEHSLFNLTKKFVKLLWESPDRAINIGTAAKMLSVAKRRLYDITNVLETMNLITKWNINSVKWIGGDAENIFNENKNKEFLENLKDFHALENGGQTENMENKREFSPEEILDREIEELNLRFKNISYNRENLANAYVTYSTLKSLKIFENKAMFVVKGSDETTVDYPKYDKGSYRMKIACENSKIVVFYLDNESHPKL</sequence>